<dbReference type="SMART" id="SM00342">
    <property type="entry name" value="HTH_ARAC"/>
    <property type="match status" value="1"/>
</dbReference>
<dbReference type="GO" id="GO:0005737">
    <property type="term" value="C:cytoplasm"/>
    <property type="evidence" value="ECO:0007669"/>
    <property type="project" value="TreeGrafter"/>
</dbReference>
<dbReference type="SMART" id="SM00478">
    <property type="entry name" value="ENDO3c"/>
    <property type="match status" value="1"/>
</dbReference>
<dbReference type="Gene3D" id="1.10.340.30">
    <property type="entry name" value="Hypothetical protein, domain 2"/>
    <property type="match status" value="1"/>
</dbReference>
<evidence type="ECO:0000256" key="2">
    <source>
        <dbReference type="ARBA" id="ARBA00001947"/>
    </source>
</evidence>
<dbReference type="InterPro" id="IPR023170">
    <property type="entry name" value="HhH_base_excis_C"/>
</dbReference>
<dbReference type="Proteomes" id="UP000005723">
    <property type="component" value="Unassembled WGS sequence"/>
</dbReference>
<evidence type="ECO:0000256" key="1">
    <source>
        <dbReference type="ARBA" id="ARBA00000086"/>
    </source>
</evidence>
<dbReference type="SUPFAM" id="SSF48150">
    <property type="entry name" value="DNA-glycosylase"/>
    <property type="match status" value="1"/>
</dbReference>
<dbReference type="PROSITE" id="PS01124">
    <property type="entry name" value="HTH_ARAC_FAMILY_2"/>
    <property type="match status" value="1"/>
</dbReference>
<dbReference type="SUPFAM" id="SSF57884">
    <property type="entry name" value="Ada DNA repair protein, N-terminal domain (N-Ada 10)"/>
    <property type="match status" value="1"/>
</dbReference>
<dbReference type="PANTHER" id="PTHR43003">
    <property type="entry name" value="DNA-3-METHYLADENINE GLYCOSYLASE"/>
    <property type="match status" value="1"/>
</dbReference>
<keyword evidence="5" id="KW-0227">DNA damage</keyword>
<dbReference type="InterPro" id="IPR018060">
    <property type="entry name" value="HTH_AraC"/>
</dbReference>
<name>D4E327_SEROD</name>
<dbReference type="GO" id="GO:0003700">
    <property type="term" value="F:DNA-binding transcription factor activity"/>
    <property type="evidence" value="ECO:0007669"/>
    <property type="project" value="InterPro"/>
</dbReference>
<keyword evidence="12" id="KW-1185">Reference proteome</keyword>
<dbReference type="Gene3D" id="1.10.10.60">
    <property type="entry name" value="Homeodomain-like"/>
    <property type="match status" value="1"/>
</dbReference>
<dbReference type="SUPFAM" id="SSF55945">
    <property type="entry name" value="TATA-box binding protein-like"/>
    <property type="match status" value="1"/>
</dbReference>
<keyword evidence="6" id="KW-0805">Transcription regulation</keyword>
<organism evidence="11 12">
    <name type="scientific">Serratia odorifera DSM 4582</name>
    <dbReference type="NCBI Taxonomy" id="667129"/>
    <lineage>
        <taxon>Bacteria</taxon>
        <taxon>Pseudomonadati</taxon>
        <taxon>Pseudomonadota</taxon>
        <taxon>Gammaproteobacteria</taxon>
        <taxon>Enterobacterales</taxon>
        <taxon>Yersiniaceae</taxon>
        <taxon>Serratia</taxon>
    </lineage>
</organism>
<dbReference type="InterPro" id="IPR004026">
    <property type="entry name" value="Ada_DNA_repair_Zn-bd"/>
</dbReference>
<gene>
    <name evidence="11" type="ORF">HMPREF0758_2577</name>
</gene>
<dbReference type="GO" id="GO:0032259">
    <property type="term" value="P:methylation"/>
    <property type="evidence" value="ECO:0007669"/>
    <property type="project" value="UniProtKB-KW"/>
</dbReference>
<evidence type="ECO:0000256" key="3">
    <source>
        <dbReference type="ARBA" id="ARBA00012000"/>
    </source>
</evidence>
<evidence type="ECO:0000256" key="6">
    <source>
        <dbReference type="ARBA" id="ARBA00023015"/>
    </source>
</evidence>
<sequence>MKGGDFTRERASGQRAARQAAKNLAQWQLACLTVCHRLMSEFRTPGRSASSIMMKKPTLSVIMSNQQAFYAALQARDRKFDGRFFVGVSSTGIYCRPVCSARTPKIENCSFYPSAAAAELAGFRPCLKCRPELAPGLALIDLGNRYAQVAVQLIEQGYLSEHGCDALAARLGISDRHLRRIFAERFGASPIDYAQSHRLLQAKRLLADTRMPLSEVAFAAGFGSLRRFNELFKQRYRLVPSALRESSARQSRAAASGLVFHLGYRPPYDWARMLEFLQARAVIGVESLRDGLYCRSIALQQGGEEYRGWVSVLPEPVRNRVRVEIAPSLSRVTTEVLRRVRQLFDLDAAPDLIADALGELAADAPGLRLPGCVNSFEQATRAVLGQLVSVKMAASFAGRMAERWGTPLEQPYAGITHLFPTAQQVAQLQPQDLRPLGVQLKRAAALIAIAREVEEQRLTLDNVLDIDAGIKALTALPGIGSWTANYIAMRAWSWPDVFLAGDYLIKQRFPGMTPRQMEHYAERWRPWRSYATLHLWHHQRWQPQPASDQ</sequence>
<dbReference type="AlphaFoldDB" id="D4E327"/>
<evidence type="ECO:0000256" key="5">
    <source>
        <dbReference type="ARBA" id="ARBA00022763"/>
    </source>
</evidence>
<dbReference type="PANTHER" id="PTHR43003:SF13">
    <property type="entry name" value="DNA-3-METHYLADENINE GLYCOSYLASE 2"/>
    <property type="match status" value="1"/>
</dbReference>
<protein>
    <recommendedName>
        <fullName evidence="3">DNA-3-methyladenine glycosylase II</fullName>
        <ecNumber evidence="3">3.2.2.21</ecNumber>
    </recommendedName>
</protein>
<dbReference type="GO" id="GO:0006307">
    <property type="term" value="P:DNA alkylation repair"/>
    <property type="evidence" value="ECO:0007669"/>
    <property type="project" value="TreeGrafter"/>
</dbReference>
<dbReference type="GO" id="GO:0008270">
    <property type="term" value="F:zinc ion binding"/>
    <property type="evidence" value="ECO:0007669"/>
    <property type="project" value="InterPro"/>
</dbReference>
<reference evidence="11 12" key="1">
    <citation type="submission" date="2010-01" db="EMBL/GenBank/DDBJ databases">
        <authorList>
            <person name="Muzny D."/>
            <person name="Qin X."/>
            <person name="Deng J."/>
            <person name="Jiang H."/>
            <person name="Liu Y."/>
            <person name="Qu J."/>
            <person name="Song X.-Z."/>
            <person name="Zhang L."/>
            <person name="Thornton R."/>
            <person name="Coyle M."/>
            <person name="Francisco L."/>
            <person name="Jackson L."/>
            <person name="Javaid M."/>
            <person name="Korchina V."/>
            <person name="Kovar C."/>
            <person name="Mata R."/>
            <person name="Mathew T."/>
            <person name="Ngo R."/>
            <person name="Nguyen L."/>
            <person name="Nguyen N."/>
            <person name="Okwuonu G."/>
            <person name="Ongeri F."/>
            <person name="Pham C."/>
            <person name="Simmons D."/>
            <person name="Wilczek-Boney K."/>
            <person name="Hale W."/>
            <person name="Jakkamsetti A."/>
            <person name="Pham P."/>
            <person name="Ruth R."/>
            <person name="San Lucas F."/>
            <person name="Warren J."/>
            <person name="Zhang J."/>
            <person name="Zhao Z."/>
            <person name="Zhou C."/>
            <person name="Zhu D."/>
            <person name="Lee S."/>
            <person name="Bess C."/>
            <person name="Blankenburg K."/>
            <person name="Forbes L."/>
            <person name="Fu Q."/>
            <person name="Gubbala S."/>
            <person name="Hirani K."/>
            <person name="Jayaseelan J.C."/>
            <person name="Lara F."/>
            <person name="Munidasa M."/>
            <person name="Palculict T."/>
            <person name="Patil S."/>
            <person name="Pu L.-L."/>
            <person name="Saada N."/>
            <person name="Tang L."/>
            <person name="Weissenberger G."/>
            <person name="Zhu Y."/>
            <person name="Hemphill L."/>
            <person name="Shang Y."/>
            <person name="Youmans B."/>
            <person name="Ayvaz T."/>
            <person name="Ross M."/>
            <person name="Santibanez J."/>
            <person name="Aqrawi P."/>
            <person name="Gross S."/>
            <person name="Joshi V."/>
            <person name="Fowler G."/>
            <person name="Nazareth L."/>
            <person name="Reid J."/>
            <person name="Worley K."/>
            <person name="Petrosino J."/>
            <person name="Highlander S."/>
            <person name="Gibbs R."/>
        </authorList>
    </citation>
    <scope>NUCLEOTIDE SEQUENCE [LARGE SCALE GENOMIC DNA]</scope>
    <source>
        <strain evidence="11 12">DSM 4582</strain>
    </source>
</reference>
<feature type="domain" description="HTH araC/xylS-type" evidence="10">
    <location>
        <begin position="148"/>
        <end position="246"/>
    </location>
</feature>
<dbReference type="Pfam" id="PF06029">
    <property type="entry name" value="AlkA_N"/>
    <property type="match status" value="1"/>
</dbReference>
<dbReference type="Gene3D" id="1.10.1670.10">
    <property type="entry name" value="Helix-hairpin-Helix base-excision DNA repair enzymes (C-terminal)"/>
    <property type="match status" value="1"/>
</dbReference>
<dbReference type="InterPro" id="IPR010316">
    <property type="entry name" value="AlkA_N"/>
</dbReference>
<keyword evidence="8" id="KW-0804">Transcription</keyword>
<dbReference type="SMART" id="SM01009">
    <property type="entry name" value="AlkA_N"/>
    <property type="match status" value="1"/>
</dbReference>
<dbReference type="Gene3D" id="3.40.10.10">
    <property type="entry name" value="DNA Methylphosphotriester Repair Domain"/>
    <property type="match status" value="1"/>
</dbReference>
<keyword evidence="9" id="KW-0234">DNA repair</keyword>
<dbReference type="InterPro" id="IPR003265">
    <property type="entry name" value="HhH-GPD_domain"/>
</dbReference>
<dbReference type="InterPro" id="IPR009057">
    <property type="entry name" value="Homeodomain-like_sf"/>
</dbReference>
<dbReference type="GO" id="GO:0043916">
    <property type="term" value="F:DNA-7-methylguanine glycosylase activity"/>
    <property type="evidence" value="ECO:0007669"/>
    <property type="project" value="TreeGrafter"/>
</dbReference>
<evidence type="ECO:0000313" key="12">
    <source>
        <dbReference type="Proteomes" id="UP000005723"/>
    </source>
</evidence>
<dbReference type="STRING" id="667129.HMPREF0758_2577"/>
<dbReference type="GO" id="GO:0008725">
    <property type="term" value="F:DNA-3-methyladenine glycosylase activity"/>
    <property type="evidence" value="ECO:0007669"/>
    <property type="project" value="TreeGrafter"/>
</dbReference>
<dbReference type="EC" id="3.2.2.21" evidence="3"/>
<dbReference type="GO" id="GO:0043565">
    <property type="term" value="F:sequence-specific DNA binding"/>
    <property type="evidence" value="ECO:0007669"/>
    <property type="project" value="InterPro"/>
</dbReference>
<dbReference type="NCBIfam" id="NF007641">
    <property type="entry name" value="PRK10308.1"/>
    <property type="match status" value="1"/>
</dbReference>
<dbReference type="HOGENOM" id="CLU_000445_72_6_6"/>
<keyword evidence="4" id="KW-0808">Transferase</keyword>
<dbReference type="InterPro" id="IPR011257">
    <property type="entry name" value="DNA_glycosylase"/>
</dbReference>
<dbReference type="GO" id="GO:0032993">
    <property type="term" value="C:protein-DNA complex"/>
    <property type="evidence" value="ECO:0007669"/>
    <property type="project" value="TreeGrafter"/>
</dbReference>
<dbReference type="InterPro" id="IPR037046">
    <property type="entry name" value="AlkA_N_sf"/>
</dbReference>
<dbReference type="InterPro" id="IPR051912">
    <property type="entry name" value="Alkylbase_DNA_Glycosylase/TA"/>
</dbReference>
<evidence type="ECO:0000256" key="4">
    <source>
        <dbReference type="ARBA" id="ARBA00022603"/>
    </source>
</evidence>
<evidence type="ECO:0000256" key="9">
    <source>
        <dbReference type="ARBA" id="ARBA00023204"/>
    </source>
</evidence>
<dbReference type="GO" id="GO:0032131">
    <property type="term" value="F:alkylated DNA binding"/>
    <property type="evidence" value="ECO:0007669"/>
    <property type="project" value="TreeGrafter"/>
</dbReference>
<dbReference type="Gene3D" id="3.30.310.20">
    <property type="entry name" value="DNA-3-methyladenine glycosylase AlkA, N-terminal domain"/>
    <property type="match status" value="1"/>
</dbReference>
<dbReference type="InterPro" id="IPR035451">
    <property type="entry name" value="Ada-like_dom_sf"/>
</dbReference>
<dbReference type="EMBL" id="ADBY01000043">
    <property type="protein sequence ID" value="EFE95782.1"/>
    <property type="molecule type" value="Genomic_DNA"/>
</dbReference>
<dbReference type="GO" id="GO:0008168">
    <property type="term" value="F:methyltransferase activity"/>
    <property type="evidence" value="ECO:0007669"/>
    <property type="project" value="UniProtKB-KW"/>
</dbReference>
<accession>D4E327</accession>
<evidence type="ECO:0000313" key="11">
    <source>
        <dbReference type="EMBL" id="EFE95782.1"/>
    </source>
</evidence>
<comment type="caution">
    <text evidence="11">The sequence shown here is derived from an EMBL/GenBank/DDBJ whole genome shotgun (WGS) entry which is preliminary data.</text>
</comment>
<dbReference type="SUPFAM" id="SSF46689">
    <property type="entry name" value="Homeodomain-like"/>
    <property type="match status" value="2"/>
</dbReference>
<comment type="cofactor">
    <cofactor evidence="2">
        <name>Zn(2+)</name>
        <dbReference type="ChEBI" id="CHEBI:29105"/>
    </cofactor>
</comment>
<proteinExistence type="predicted"/>
<evidence type="ECO:0000256" key="8">
    <source>
        <dbReference type="ARBA" id="ARBA00023163"/>
    </source>
</evidence>
<dbReference type="GO" id="GO:0006285">
    <property type="term" value="P:base-excision repair, AP site formation"/>
    <property type="evidence" value="ECO:0007669"/>
    <property type="project" value="TreeGrafter"/>
</dbReference>
<dbReference type="Pfam" id="PF02805">
    <property type="entry name" value="Ada_Zn_binding"/>
    <property type="match status" value="1"/>
</dbReference>
<evidence type="ECO:0000259" key="10">
    <source>
        <dbReference type="PROSITE" id="PS01124"/>
    </source>
</evidence>
<keyword evidence="4" id="KW-0489">Methyltransferase</keyword>
<comment type="catalytic activity">
    <reaction evidence="1">
        <text>Hydrolysis of alkylated DNA, releasing 3-methyladenine, 3-methylguanine, 7-methylguanine and 7-methyladenine.</text>
        <dbReference type="EC" id="3.2.2.21"/>
    </reaction>
</comment>
<dbReference type="Pfam" id="PF12833">
    <property type="entry name" value="HTH_18"/>
    <property type="match status" value="1"/>
</dbReference>
<dbReference type="CDD" id="cd00056">
    <property type="entry name" value="ENDO3c"/>
    <property type="match status" value="1"/>
</dbReference>
<keyword evidence="7" id="KW-0010">Activator</keyword>
<evidence type="ECO:0000256" key="7">
    <source>
        <dbReference type="ARBA" id="ARBA00023159"/>
    </source>
</evidence>